<organism evidence="1 2">
    <name type="scientific">Taibaiella soli</name>
    <dbReference type="NCBI Taxonomy" id="1649169"/>
    <lineage>
        <taxon>Bacteria</taxon>
        <taxon>Pseudomonadati</taxon>
        <taxon>Bacteroidota</taxon>
        <taxon>Chitinophagia</taxon>
        <taxon>Chitinophagales</taxon>
        <taxon>Chitinophagaceae</taxon>
        <taxon>Taibaiella</taxon>
    </lineage>
</organism>
<name>A0A2W2BYP5_9BACT</name>
<sequence>MNTAEIAKISLVNADNEETVFLLEKLVRQAFSRLASPLHNNGLYTELQQLVTEAFLLGKNSLPVPGLLFPMELDNG</sequence>
<evidence type="ECO:0000313" key="2">
    <source>
        <dbReference type="Proteomes" id="UP000248745"/>
    </source>
</evidence>
<dbReference type="Proteomes" id="UP000248745">
    <property type="component" value="Unassembled WGS sequence"/>
</dbReference>
<reference evidence="1 2" key="1">
    <citation type="submission" date="2018-06" db="EMBL/GenBank/DDBJ databases">
        <title>Mucibacter soli gen. nov., sp. nov., a new member of the family Chitinophagaceae producing mucin.</title>
        <authorList>
            <person name="Kim M.-K."/>
            <person name="Park S."/>
            <person name="Kim T.-S."/>
            <person name="Joung Y."/>
            <person name="Han J.-H."/>
            <person name="Kim S.B."/>
        </authorList>
    </citation>
    <scope>NUCLEOTIDE SEQUENCE [LARGE SCALE GENOMIC DNA]</scope>
    <source>
        <strain evidence="1 2">R1-15</strain>
    </source>
</reference>
<dbReference type="AlphaFoldDB" id="A0A2W2BYP5"/>
<evidence type="ECO:0000313" key="1">
    <source>
        <dbReference type="EMBL" id="PZF73003.1"/>
    </source>
</evidence>
<proteinExistence type="predicted"/>
<gene>
    <name evidence="1" type="ORF">DN068_11375</name>
</gene>
<accession>A0A2W2BYP5</accession>
<keyword evidence="2" id="KW-1185">Reference proteome</keyword>
<dbReference type="RefSeq" id="WP_110999035.1">
    <property type="nucleotide sequence ID" value="NZ_QKTW01000016.1"/>
</dbReference>
<protein>
    <submittedName>
        <fullName evidence="1">Uncharacterized protein</fullName>
    </submittedName>
</protein>
<comment type="caution">
    <text evidence="1">The sequence shown here is derived from an EMBL/GenBank/DDBJ whole genome shotgun (WGS) entry which is preliminary data.</text>
</comment>
<dbReference type="EMBL" id="QKTW01000016">
    <property type="protein sequence ID" value="PZF73003.1"/>
    <property type="molecule type" value="Genomic_DNA"/>
</dbReference>